<dbReference type="AlphaFoldDB" id="A0A841FG77"/>
<comment type="similarity">
    <text evidence="1">Belongs to the WXG100 family.</text>
</comment>
<gene>
    <name evidence="2" type="ORF">HNR73_000695</name>
</gene>
<name>A0A841FG77_9ACTN</name>
<dbReference type="Proteomes" id="UP000548476">
    <property type="component" value="Unassembled WGS sequence"/>
</dbReference>
<evidence type="ECO:0000256" key="1">
    <source>
        <dbReference type="RuleBase" id="RU362001"/>
    </source>
</evidence>
<proteinExistence type="inferred from homology"/>
<dbReference type="NCBIfam" id="TIGR03930">
    <property type="entry name" value="WXG100_ESAT6"/>
    <property type="match status" value="1"/>
</dbReference>
<sequence length="94" mass="10196">MSDRILVDYAQMEESAGQMKKLAGEIQGEVEDLKSKLGGLDWEGADKEAYQAQQTEMDTSIIEIKELLEAIAGAVDQANSNYQATEGANAKAWG</sequence>
<dbReference type="RefSeq" id="WP_184785783.1">
    <property type="nucleotide sequence ID" value="NZ_BONT01000020.1"/>
</dbReference>
<dbReference type="InterPro" id="IPR010310">
    <property type="entry name" value="T7SS_ESAT-6-like"/>
</dbReference>
<dbReference type="Gene3D" id="1.10.287.1060">
    <property type="entry name" value="ESAT-6-like"/>
    <property type="match status" value="1"/>
</dbReference>
<reference evidence="2 3" key="1">
    <citation type="submission" date="2020-08" db="EMBL/GenBank/DDBJ databases">
        <title>Genomic Encyclopedia of Type Strains, Phase IV (KMG-IV): sequencing the most valuable type-strain genomes for metagenomic binning, comparative biology and taxonomic classification.</title>
        <authorList>
            <person name="Goeker M."/>
        </authorList>
    </citation>
    <scope>NUCLEOTIDE SEQUENCE [LARGE SCALE GENOMIC DNA]</scope>
    <source>
        <strain evidence="2 3">YIM 65646</strain>
    </source>
</reference>
<evidence type="ECO:0000313" key="3">
    <source>
        <dbReference type="Proteomes" id="UP000548476"/>
    </source>
</evidence>
<accession>A0A841FG77</accession>
<keyword evidence="3" id="KW-1185">Reference proteome</keyword>
<protein>
    <recommendedName>
        <fullName evidence="1">ESAT-6-like protein</fullName>
    </recommendedName>
</protein>
<dbReference type="InterPro" id="IPR036689">
    <property type="entry name" value="ESAT-6-like_sf"/>
</dbReference>
<dbReference type="EMBL" id="JACHGT010000002">
    <property type="protein sequence ID" value="MBB6032848.1"/>
    <property type="molecule type" value="Genomic_DNA"/>
</dbReference>
<dbReference type="SUPFAM" id="SSF140453">
    <property type="entry name" value="EsxAB dimer-like"/>
    <property type="match status" value="1"/>
</dbReference>
<comment type="caution">
    <text evidence="2">The sequence shown here is derived from an EMBL/GenBank/DDBJ whole genome shotgun (WGS) entry which is preliminary data.</text>
</comment>
<evidence type="ECO:0000313" key="2">
    <source>
        <dbReference type="EMBL" id="MBB6032848.1"/>
    </source>
</evidence>
<organism evidence="2 3">
    <name type="scientific">Phytomonospora endophytica</name>
    <dbReference type="NCBI Taxonomy" id="714109"/>
    <lineage>
        <taxon>Bacteria</taxon>
        <taxon>Bacillati</taxon>
        <taxon>Actinomycetota</taxon>
        <taxon>Actinomycetes</taxon>
        <taxon>Micromonosporales</taxon>
        <taxon>Micromonosporaceae</taxon>
        <taxon>Phytomonospora</taxon>
    </lineage>
</organism>
<dbReference type="Pfam" id="PF06013">
    <property type="entry name" value="WXG100"/>
    <property type="match status" value="1"/>
</dbReference>